<dbReference type="Pfam" id="PF12277">
    <property type="entry name" value="DUF3618"/>
    <property type="match status" value="1"/>
</dbReference>
<dbReference type="Proteomes" id="UP000198822">
    <property type="component" value="Chromosome I"/>
</dbReference>
<name>A0A1G8E495_9MICO</name>
<keyword evidence="1" id="KW-1133">Transmembrane helix</keyword>
<evidence type="ECO:0000313" key="2">
    <source>
        <dbReference type="EMBL" id="SDH64685.1"/>
    </source>
</evidence>
<sequence>MTDQRDVDRQRDELRRALEEIEDRVNPAKVAERTRRRIDENPTPFLAAAGGVVLAVAGVAALLIFRRR</sequence>
<dbReference type="OrthoDB" id="5121593at2"/>
<organism evidence="2 3">
    <name type="scientific">Agrococcus jejuensis</name>
    <dbReference type="NCBI Taxonomy" id="399736"/>
    <lineage>
        <taxon>Bacteria</taxon>
        <taxon>Bacillati</taxon>
        <taxon>Actinomycetota</taxon>
        <taxon>Actinomycetes</taxon>
        <taxon>Micrococcales</taxon>
        <taxon>Microbacteriaceae</taxon>
        <taxon>Agrococcus</taxon>
    </lineage>
</organism>
<keyword evidence="3" id="KW-1185">Reference proteome</keyword>
<proteinExistence type="predicted"/>
<keyword evidence="1" id="KW-0472">Membrane</keyword>
<feature type="transmembrane region" description="Helical" evidence="1">
    <location>
        <begin position="45"/>
        <end position="65"/>
    </location>
</feature>
<keyword evidence="1" id="KW-0812">Transmembrane</keyword>
<accession>A0A1G8E495</accession>
<evidence type="ECO:0000256" key="1">
    <source>
        <dbReference type="SAM" id="Phobius"/>
    </source>
</evidence>
<protein>
    <recommendedName>
        <fullName evidence="4">DUF3618 domain-containing protein</fullName>
    </recommendedName>
</protein>
<dbReference type="InterPro" id="IPR022062">
    <property type="entry name" value="DUF3618"/>
</dbReference>
<dbReference type="RefSeq" id="WP_092504453.1">
    <property type="nucleotide sequence ID" value="NZ_LT629695.1"/>
</dbReference>
<evidence type="ECO:0008006" key="4">
    <source>
        <dbReference type="Google" id="ProtNLM"/>
    </source>
</evidence>
<dbReference type="AlphaFoldDB" id="A0A1G8E495"/>
<dbReference type="STRING" id="399736.SAMN04489720_1881"/>
<dbReference type="EMBL" id="LT629695">
    <property type="protein sequence ID" value="SDH64685.1"/>
    <property type="molecule type" value="Genomic_DNA"/>
</dbReference>
<gene>
    <name evidence="2" type="ORF">SAMN04489720_1881</name>
</gene>
<evidence type="ECO:0000313" key="3">
    <source>
        <dbReference type="Proteomes" id="UP000198822"/>
    </source>
</evidence>
<reference evidence="3" key="1">
    <citation type="submission" date="2016-10" db="EMBL/GenBank/DDBJ databases">
        <authorList>
            <person name="Varghese N."/>
            <person name="Submissions S."/>
        </authorList>
    </citation>
    <scope>NUCLEOTIDE SEQUENCE [LARGE SCALE GENOMIC DNA]</scope>
    <source>
        <strain evidence="3">DSM 22002</strain>
    </source>
</reference>